<dbReference type="EnsemblMetazoa" id="AEPI004141-RA">
    <property type="protein sequence ID" value="AEPI004141-PA"/>
    <property type="gene ID" value="AEPI004141"/>
</dbReference>
<reference evidence="2" key="2">
    <citation type="submission" date="2020-05" db="UniProtKB">
        <authorList>
            <consortium name="EnsemblMetazoa"/>
        </authorList>
    </citation>
    <scope>IDENTIFICATION</scope>
    <source>
        <strain evidence="2">Epiroticus2</strain>
    </source>
</reference>
<evidence type="ECO:0000313" key="3">
    <source>
        <dbReference type="Proteomes" id="UP000075885"/>
    </source>
</evidence>
<feature type="region of interest" description="Disordered" evidence="1">
    <location>
        <begin position="1"/>
        <end position="20"/>
    </location>
</feature>
<proteinExistence type="predicted"/>
<dbReference type="VEuPathDB" id="VectorBase:AEPI004141"/>
<reference evidence="3" key="1">
    <citation type="submission" date="2013-03" db="EMBL/GenBank/DDBJ databases">
        <title>The Genome Sequence of Anopheles epiroticus epiroticus2.</title>
        <authorList>
            <consortium name="The Broad Institute Genomics Platform"/>
            <person name="Neafsey D.E."/>
            <person name="Howell P."/>
            <person name="Walker B."/>
            <person name="Young S.K."/>
            <person name="Zeng Q."/>
            <person name="Gargeya S."/>
            <person name="Fitzgerald M."/>
            <person name="Haas B."/>
            <person name="Abouelleil A."/>
            <person name="Allen A.W."/>
            <person name="Alvarado L."/>
            <person name="Arachchi H.M."/>
            <person name="Berlin A.M."/>
            <person name="Chapman S.B."/>
            <person name="Gainer-Dewar J."/>
            <person name="Goldberg J."/>
            <person name="Griggs A."/>
            <person name="Gujja S."/>
            <person name="Hansen M."/>
            <person name="Howarth C."/>
            <person name="Imamovic A."/>
            <person name="Ireland A."/>
            <person name="Larimer J."/>
            <person name="McCowan C."/>
            <person name="Murphy C."/>
            <person name="Pearson M."/>
            <person name="Poon T.W."/>
            <person name="Priest M."/>
            <person name="Roberts A."/>
            <person name="Saif S."/>
            <person name="Shea T."/>
            <person name="Sisk P."/>
            <person name="Sykes S."/>
            <person name="Wortman J."/>
            <person name="Nusbaum C."/>
            <person name="Birren B."/>
        </authorList>
    </citation>
    <scope>NUCLEOTIDE SEQUENCE [LARGE SCALE GENOMIC DNA]</scope>
    <source>
        <strain evidence="3">Epiroticus2</strain>
    </source>
</reference>
<protein>
    <submittedName>
        <fullName evidence="2">Uncharacterized protein</fullName>
    </submittedName>
</protein>
<organism evidence="2 3">
    <name type="scientific">Anopheles epiroticus</name>
    <dbReference type="NCBI Taxonomy" id="199890"/>
    <lineage>
        <taxon>Eukaryota</taxon>
        <taxon>Metazoa</taxon>
        <taxon>Ecdysozoa</taxon>
        <taxon>Arthropoda</taxon>
        <taxon>Hexapoda</taxon>
        <taxon>Insecta</taxon>
        <taxon>Pterygota</taxon>
        <taxon>Neoptera</taxon>
        <taxon>Endopterygota</taxon>
        <taxon>Diptera</taxon>
        <taxon>Nematocera</taxon>
        <taxon>Culicoidea</taxon>
        <taxon>Culicidae</taxon>
        <taxon>Anophelinae</taxon>
        <taxon>Anopheles</taxon>
    </lineage>
</organism>
<sequence>MSPESNGEQEIGSVYPVGGVLPSPSLVQRMRYASVDEDASHGSSVSDAAKPLNYSGSACAKDPSFEDDEYDGAATLECTAGSDRSSSSCTTVLYGATGDSGKCAESIDNNNSPLSGNNNNSIRNAGSAGGSSVGSVGGISAIVHNNNNNSIKARLGEMDEAKFSEFSKFLADSEKDESMATILELLHGE</sequence>
<dbReference type="AlphaFoldDB" id="A0A182PB36"/>
<evidence type="ECO:0000313" key="2">
    <source>
        <dbReference type="EnsemblMetazoa" id="AEPI004141-PA"/>
    </source>
</evidence>
<evidence type="ECO:0000256" key="1">
    <source>
        <dbReference type="SAM" id="MobiDB-lite"/>
    </source>
</evidence>
<feature type="region of interest" description="Disordered" evidence="1">
    <location>
        <begin position="35"/>
        <end position="61"/>
    </location>
</feature>
<name>A0A182PB36_9DIPT</name>
<accession>A0A182PB36</accession>
<keyword evidence="3" id="KW-1185">Reference proteome</keyword>
<dbReference type="Proteomes" id="UP000075885">
    <property type="component" value="Unassembled WGS sequence"/>
</dbReference>